<proteinExistence type="predicted"/>
<evidence type="ECO:0000313" key="1">
    <source>
        <dbReference type="EMBL" id="WAJ29426.1"/>
    </source>
</evidence>
<dbReference type="Proteomes" id="UP001163223">
    <property type="component" value="Chromosome"/>
</dbReference>
<dbReference type="EMBL" id="CP113520">
    <property type="protein sequence ID" value="WAJ29426.1"/>
    <property type="molecule type" value="Genomic_DNA"/>
</dbReference>
<reference evidence="1" key="1">
    <citation type="submission" date="2022-11" db="EMBL/GenBank/DDBJ databases">
        <title>beta-Carotene-producing bacterium, Jeongeuplla avenae sp. nov., alleviates the salt stress of Arabidopsis seedlings.</title>
        <authorList>
            <person name="Jiang L."/>
            <person name="Lee J."/>
        </authorList>
    </citation>
    <scope>NUCLEOTIDE SEQUENCE</scope>
    <source>
        <strain evidence="1">DY_R2A_6</strain>
    </source>
</reference>
<accession>A0ACD4NS09</accession>
<gene>
    <name evidence="1" type="ORF">OXU80_04095</name>
</gene>
<sequence length="211" mass="23074">MNFCIVNSDQVGHAHTWHTDFAAANDAIYPRTQEAFSALALDRNVWCAVTDEEVVLGLSYACVSDDESEVEIGGLMVSPEARGKGIGDVLMRLPLCHFLVNENPLAWRRPPRIVAHVLKGNDAPRRIIARTGFAHAKAVRIPGAALPGLRTEPDGHVHGDEFHLRIPQALEEQAVWLDGWNDTLLDGSAARIRLLEGHTLPGWAAAIRAMA</sequence>
<keyword evidence="2" id="KW-1185">Reference proteome</keyword>
<protein>
    <submittedName>
        <fullName evidence="1">GNAT family N-acetyltransferase</fullName>
    </submittedName>
</protein>
<name>A0ACD4NS09_9HYPH</name>
<organism evidence="1 2">
    <name type="scientific">Antarcticirhabdus aurantiaca</name>
    <dbReference type="NCBI Taxonomy" id="2606717"/>
    <lineage>
        <taxon>Bacteria</taxon>
        <taxon>Pseudomonadati</taxon>
        <taxon>Pseudomonadota</taxon>
        <taxon>Alphaproteobacteria</taxon>
        <taxon>Hyphomicrobiales</taxon>
        <taxon>Aurantimonadaceae</taxon>
        <taxon>Antarcticirhabdus</taxon>
    </lineage>
</organism>
<evidence type="ECO:0000313" key="2">
    <source>
        <dbReference type="Proteomes" id="UP001163223"/>
    </source>
</evidence>